<reference evidence="1 2" key="1">
    <citation type="submission" date="2019-06" db="EMBL/GenBank/DDBJ databases">
        <title>Genomic Encyclopedia of Type Strains, Phase IV (KMG-V): Genome sequencing to study the core and pangenomes of soil and plant-associated prokaryotes.</title>
        <authorList>
            <person name="Whitman W."/>
        </authorList>
    </citation>
    <scope>NUCLEOTIDE SEQUENCE [LARGE SCALE GENOMIC DNA]</scope>
    <source>
        <strain evidence="1 2">BR 11140</strain>
    </source>
</reference>
<dbReference type="InterPro" id="IPR045864">
    <property type="entry name" value="aa-tRNA-synth_II/BPL/LPL"/>
</dbReference>
<dbReference type="AlphaFoldDB" id="A0A560I7B9"/>
<comment type="caution">
    <text evidence="1">The sequence shown here is derived from an EMBL/GenBank/DDBJ whole genome shotgun (WGS) entry which is preliminary data.</text>
</comment>
<name>A0A560I7B9_9PROT</name>
<evidence type="ECO:0000313" key="1">
    <source>
        <dbReference type="EMBL" id="TWB54315.1"/>
    </source>
</evidence>
<gene>
    <name evidence="1" type="ORF">FBZ92_11582</name>
</gene>
<sequence length="102" mass="11747">MLLADEPNIREVIVFPLNQRTEDLLMHAPNAVDIARLKELHIKLDLPQAQDHHRGQGRLRRGSSLRRSIRAGGTERCRPFCFWEGLELDSNLLSVGENLHRM</sequence>
<accession>A0A560I7B9</accession>
<protein>
    <submittedName>
        <fullName evidence="1">Uncharacterized protein</fullName>
    </submittedName>
</protein>
<dbReference type="EMBL" id="VITT01000015">
    <property type="protein sequence ID" value="TWB54315.1"/>
    <property type="molecule type" value="Genomic_DNA"/>
</dbReference>
<proteinExistence type="predicted"/>
<dbReference type="SUPFAM" id="SSF55681">
    <property type="entry name" value="Class II aaRS and biotin synthetases"/>
    <property type="match status" value="1"/>
</dbReference>
<dbReference type="Gene3D" id="3.30.930.10">
    <property type="entry name" value="Bira Bifunctional Protein, Domain 2"/>
    <property type="match status" value="1"/>
</dbReference>
<dbReference type="Proteomes" id="UP000318050">
    <property type="component" value="Unassembled WGS sequence"/>
</dbReference>
<organism evidence="1 2">
    <name type="scientific">Nitrospirillum amazonense</name>
    <dbReference type="NCBI Taxonomy" id="28077"/>
    <lineage>
        <taxon>Bacteria</taxon>
        <taxon>Pseudomonadati</taxon>
        <taxon>Pseudomonadota</taxon>
        <taxon>Alphaproteobacteria</taxon>
        <taxon>Rhodospirillales</taxon>
        <taxon>Azospirillaceae</taxon>
        <taxon>Nitrospirillum</taxon>
    </lineage>
</organism>
<evidence type="ECO:0000313" key="2">
    <source>
        <dbReference type="Proteomes" id="UP000318050"/>
    </source>
</evidence>